<dbReference type="Proteomes" id="UP001557470">
    <property type="component" value="Unassembled WGS sequence"/>
</dbReference>
<dbReference type="Pfam" id="PF07959">
    <property type="entry name" value="Fucose_pyrophosphorylase"/>
    <property type="match status" value="1"/>
</dbReference>
<dbReference type="EMBL" id="JAGEUA010000001">
    <property type="protein sequence ID" value="KAL1023137.1"/>
    <property type="molecule type" value="Genomic_DNA"/>
</dbReference>
<dbReference type="PANTHER" id="PTHR15045:SF1">
    <property type="entry name" value="FUCOSE-1-PHOSPHATE GUANYLYLTRANSFERASE"/>
    <property type="match status" value="1"/>
</dbReference>
<evidence type="ECO:0000256" key="1">
    <source>
        <dbReference type="ARBA" id="ARBA00022679"/>
    </source>
</evidence>
<protein>
    <recommendedName>
        <fullName evidence="3">GDP-fucose pyrophosphorylase domain-containing protein</fullName>
    </recommendedName>
</protein>
<dbReference type="PANTHER" id="PTHR15045">
    <property type="entry name" value="FUCOSE-1-PHOSPHATE GUANYLYLTRANSFERASE"/>
    <property type="match status" value="1"/>
</dbReference>
<proteinExistence type="predicted"/>
<gene>
    <name evidence="4" type="ORF">UPYG_G00036850</name>
</gene>
<comment type="caution">
    <text evidence="4">The sequence shown here is derived from an EMBL/GenBank/DDBJ whole genome shotgun (WGS) entry which is preliminary data.</text>
</comment>
<reference evidence="4 5" key="1">
    <citation type="submission" date="2024-06" db="EMBL/GenBank/DDBJ databases">
        <authorList>
            <person name="Pan Q."/>
            <person name="Wen M."/>
            <person name="Jouanno E."/>
            <person name="Zahm M."/>
            <person name="Klopp C."/>
            <person name="Cabau C."/>
            <person name="Louis A."/>
            <person name="Berthelot C."/>
            <person name="Parey E."/>
            <person name="Roest Crollius H."/>
            <person name="Montfort J."/>
            <person name="Robinson-Rechavi M."/>
            <person name="Bouchez O."/>
            <person name="Lampietro C."/>
            <person name="Lopez Roques C."/>
            <person name="Donnadieu C."/>
            <person name="Postlethwait J."/>
            <person name="Bobe J."/>
            <person name="Verreycken H."/>
            <person name="Guiguen Y."/>
        </authorList>
    </citation>
    <scope>NUCLEOTIDE SEQUENCE [LARGE SCALE GENOMIC DNA]</scope>
    <source>
        <strain evidence="4">Up_M1</strain>
        <tissue evidence="4">Testis</tissue>
    </source>
</reference>
<dbReference type="GO" id="GO:0042350">
    <property type="term" value="P:GDP-L-fucose biosynthetic process"/>
    <property type="evidence" value="ECO:0007669"/>
    <property type="project" value="UniProtKB-ARBA"/>
</dbReference>
<dbReference type="GO" id="GO:0016772">
    <property type="term" value="F:transferase activity, transferring phosphorus-containing groups"/>
    <property type="evidence" value="ECO:0007669"/>
    <property type="project" value="UniProtKB-ARBA"/>
</dbReference>
<name>A0ABD0YD35_UMBPY</name>
<dbReference type="AlphaFoldDB" id="A0ABD0YD35"/>
<keyword evidence="2" id="KW-0547">Nucleotide-binding</keyword>
<evidence type="ECO:0000313" key="5">
    <source>
        <dbReference type="Proteomes" id="UP001557470"/>
    </source>
</evidence>
<evidence type="ECO:0000259" key="3">
    <source>
        <dbReference type="Pfam" id="PF07959"/>
    </source>
</evidence>
<evidence type="ECO:0000313" key="4">
    <source>
        <dbReference type="EMBL" id="KAL1023137.1"/>
    </source>
</evidence>
<keyword evidence="1" id="KW-0808">Transferase</keyword>
<dbReference type="InterPro" id="IPR012887">
    <property type="entry name" value="GDP_fucose_pyrophosphorylase"/>
</dbReference>
<organism evidence="4 5">
    <name type="scientific">Umbra pygmaea</name>
    <name type="common">Eastern mudminnow</name>
    <dbReference type="NCBI Taxonomy" id="75934"/>
    <lineage>
        <taxon>Eukaryota</taxon>
        <taxon>Metazoa</taxon>
        <taxon>Chordata</taxon>
        <taxon>Craniata</taxon>
        <taxon>Vertebrata</taxon>
        <taxon>Euteleostomi</taxon>
        <taxon>Actinopterygii</taxon>
        <taxon>Neopterygii</taxon>
        <taxon>Teleostei</taxon>
        <taxon>Protacanthopterygii</taxon>
        <taxon>Esociformes</taxon>
        <taxon>Umbridae</taxon>
        <taxon>Umbra</taxon>
    </lineage>
</organism>
<accession>A0ABD0YD35</accession>
<keyword evidence="5" id="KW-1185">Reference proteome</keyword>
<evidence type="ECO:0000256" key="2">
    <source>
        <dbReference type="ARBA" id="ARBA00022741"/>
    </source>
</evidence>
<feature type="domain" description="GDP-fucose pyrophosphorylase" evidence="3">
    <location>
        <begin position="100"/>
        <end position="513"/>
    </location>
</feature>
<dbReference type="GO" id="GO:0000166">
    <property type="term" value="F:nucleotide binding"/>
    <property type="evidence" value="ECO:0007669"/>
    <property type="project" value="UniProtKB-KW"/>
</dbReference>
<sequence>MNEQGSKKLQTSTMEKLKRFDKLRGKLVQPGEFWDLVVLTAADNEQREAYELQISEKLGRKEIPYGIPYHVFSDPPGAKIGNGGATLYSLQQLVDIYGKALGGYRVLLIHAGGFSQRLPSASALGKIFTPIPLGDPLYQMLELKLAVFVDIPLHMKPGVLVTSADCLELYSIGDDKRIKFDQPGFTALAHPSTLTTGTTHGVFVLEQQENSGVADMEYRTSLHFLHKPSIKTMRDSGAVCTTGGNPLLSDTEFVYTDSTFYVDHQTAMSLLSLLKETGPLGCEVDAYGDFLQALGPKATVAYTGNTANVTRQESSLQEVRQKIFHHLKGTPFNVVALNHSKFYHIGTTAEYLFYLTEDPCLRAELGLYKVLGCSQNFSSKVCCEILSDVEPTCYITPGSVVEYCRLDSGVHVDGRSLLSGCWVGTGLKVPSGTFMHSLCINHNGQSVFVTVAFGIEDDLKKSVGTPANMEDLKFYGTGLVECLAKWGLCPESLRFSGDTSSCSLWNACLFPVRSDMRNSFSSTLDMVQVLQRECSPVPMPAGTKLISLQEALQCKNLEEMFKYRRLMEDVKRKIVS</sequence>